<evidence type="ECO:0000259" key="2">
    <source>
        <dbReference type="Pfam" id="PF13460"/>
    </source>
</evidence>
<feature type="domain" description="NAD-dependent epimerase/dehydratase" evidence="1">
    <location>
        <begin position="124"/>
        <end position="234"/>
    </location>
</feature>
<dbReference type="EMBL" id="PQXM01000255">
    <property type="protein sequence ID" value="TGO74797.1"/>
    <property type="molecule type" value="Genomic_DNA"/>
</dbReference>
<proteinExistence type="predicted"/>
<dbReference type="InterPro" id="IPR001509">
    <property type="entry name" value="Epimerase_deHydtase"/>
</dbReference>
<dbReference type="PANTHER" id="PTHR48079">
    <property type="entry name" value="PROTEIN YEEZ"/>
    <property type="match status" value="1"/>
</dbReference>
<name>A0A4Z1K0Q6_9HELO</name>
<gene>
    <name evidence="3" type="ORF">BELL_0256g00160</name>
</gene>
<dbReference type="GO" id="GO:0005737">
    <property type="term" value="C:cytoplasm"/>
    <property type="evidence" value="ECO:0007669"/>
    <property type="project" value="TreeGrafter"/>
</dbReference>
<comment type="caution">
    <text evidence="3">The sequence shown here is derived from an EMBL/GenBank/DDBJ whole genome shotgun (WGS) entry which is preliminary data.</text>
</comment>
<dbReference type="GO" id="GO:0004029">
    <property type="term" value="F:aldehyde dehydrogenase (NAD+) activity"/>
    <property type="evidence" value="ECO:0007669"/>
    <property type="project" value="TreeGrafter"/>
</dbReference>
<dbReference type="Pfam" id="PF13460">
    <property type="entry name" value="NAD_binding_10"/>
    <property type="match status" value="1"/>
</dbReference>
<accession>A0A4Z1K0Q6</accession>
<dbReference type="STRING" id="278938.A0A4Z1K0Q6"/>
<evidence type="ECO:0000313" key="3">
    <source>
        <dbReference type="EMBL" id="TGO74797.1"/>
    </source>
</evidence>
<dbReference type="SUPFAM" id="SSF51735">
    <property type="entry name" value="NAD(P)-binding Rossmann-fold domains"/>
    <property type="match status" value="1"/>
</dbReference>
<dbReference type="PANTHER" id="PTHR48079:SF6">
    <property type="entry name" value="NAD(P)-BINDING DOMAIN-CONTAINING PROTEIN-RELATED"/>
    <property type="match status" value="1"/>
</dbReference>
<reference evidence="3 4" key="1">
    <citation type="submission" date="2017-12" db="EMBL/GenBank/DDBJ databases">
        <title>Comparative genomics of Botrytis spp.</title>
        <authorList>
            <person name="Valero-Jimenez C.A."/>
            <person name="Tapia P."/>
            <person name="Veloso J."/>
            <person name="Silva-Moreno E."/>
            <person name="Staats M."/>
            <person name="Valdes J.H."/>
            <person name="Van Kan J.A.L."/>
        </authorList>
    </citation>
    <scope>NUCLEOTIDE SEQUENCE [LARGE SCALE GENOMIC DNA]</scope>
    <source>
        <strain evidence="3 4">Be9601</strain>
    </source>
</reference>
<feature type="domain" description="NAD(P)-binding" evidence="2">
    <location>
        <begin position="9"/>
        <end position="90"/>
    </location>
</feature>
<organism evidence="3 4">
    <name type="scientific">Botrytis elliptica</name>
    <dbReference type="NCBI Taxonomy" id="278938"/>
    <lineage>
        <taxon>Eukaryota</taxon>
        <taxon>Fungi</taxon>
        <taxon>Dikarya</taxon>
        <taxon>Ascomycota</taxon>
        <taxon>Pezizomycotina</taxon>
        <taxon>Leotiomycetes</taxon>
        <taxon>Helotiales</taxon>
        <taxon>Sclerotiniaceae</taxon>
        <taxon>Botrytis</taxon>
    </lineage>
</organism>
<keyword evidence="4" id="KW-1185">Reference proteome</keyword>
<sequence>MAPKIFITGTTGYTGGDALYTLYNAHPDWEFTALVRNSDRGAPVAAAFPKVHLVYGTLEDASILEEEAAKADVVLHTADSSDHEIAAKAIATGLAKGHSPSNPGYWLHLSGTGILCWKDMETQTYGEAPSQPPYDDLTGVSQLTSLPDSAFHRAIDKLVLGAGSPSLKTAIVCPPTIYGRGRGPGNQRSRQVYNLVRITLQKGQAPQLGKGLTEWDNIHVHDLSALFLRLAERALSHAQSSDDGEIWNEKGYFLAENGHHVWGEISAQVGADAFAKGLIKTKEVAAMDVDEAKELAGFEAISWGLNSKGFAKRARKYLGWNPTGRSLKEEIPFIVDEEAEREGLTKGHKKKSYPLPAIAHDFKYSRIPSSSRLLSVYL</sequence>
<dbReference type="InterPro" id="IPR036291">
    <property type="entry name" value="NAD(P)-bd_dom_sf"/>
</dbReference>
<dbReference type="Gene3D" id="3.40.50.720">
    <property type="entry name" value="NAD(P)-binding Rossmann-like Domain"/>
    <property type="match status" value="1"/>
</dbReference>
<evidence type="ECO:0000313" key="4">
    <source>
        <dbReference type="Proteomes" id="UP000297229"/>
    </source>
</evidence>
<dbReference type="AlphaFoldDB" id="A0A4Z1K0Q6"/>
<dbReference type="InterPro" id="IPR051783">
    <property type="entry name" value="NAD(P)-dependent_oxidoreduct"/>
</dbReference>
<dbReference type="InterPro" id="IPR016040">
    <property type="entry name" value="NAD(P)-bd_dom"/>
</dbReference>
<evidence type="ECO:0000259" key="1">
    <source>
        <dbReference type="Pfam" id="PF01370"/>
    </source>
</evidence>
<dbReference type="Pfam" id="PF01370">
    <property type="entry name" value="Epimerase"/>
    <property type="match status" value="1"/>
</dbReference>
<protein>
    <submittedName>
        <fullName evidence="3">Uncharacterized protein</fullName>
    </submittedName>
</protein>
<dbReference type="Proteomes" id="UP000297229">
    <property type="component" value="Unassembled WGS sequence"/>
</dbReference>